<dbReference type="InterPro" id="IPR009081">
    <property type="entry name" value="PP-bd_ACP"/>
</dbReference>
<dbReference type="PANTHER" id="PTHR45527:SF1">
    <property type="entry name" value="FATTY ACID SYNTHASE"/>
    <property type="match status" value="1"/>
</dbReference>
<dbReference type="FunFam" id="1.10.1200.10:FF:000005">
    <property type="entry name" value="Nonribosomal peptide synthetase 1"/>
    <property type="match status" value="1"/>
</dbReference>
<dbReference type="FunFam" id="3.30.300.30:FF:000010">
    <property type="entry name" value="Enterobactin synthetase component F"/>
    <property type="match status" value="1"/>
</dbReference>
<dbReference type="RefSeq" id="WP_256390449.1">
    <property type="nucleotide sequence ID" value="NZ_JACARF010000064.1"/>
</dbReference>
<dbReference type="Pfam" id="PF00550">
    <property type="entry name" value="PP-binding"/>
    <property type="match status" value="1"/>
</dbReference>
<comment type="caution">
    <text evidence="6">The sequence shown here is derived from an EMBL/GenBank/DDBJ whole genome shotgun (WGS) entry which is preliminary data.</text>
</comment>
<keyword evidence="4" id="KW-0597">Phosphoprotein</keyword>
<dbReference type="Gene3D" id="3.30.300.30">
    <property type="match status" value="1"/>
</dbReference>
<dbReference type="PANTHER" id="PTHR45527">
    <property type="entry name" value="NONRIBOSOMAL PEPTIDE SYNTHETASE"/>
    <property type="match status" value="1"/>
</dbReference>
<protein>
    <submittedName>
        <fullName evidence="6">Non-ribosomal peptide synthetase</fullName>
    </submittedName>
</protein>
<proteinExistence type="inferred from homology"/>
<comment type="similarity">
    <text evidence="2">Belongs to the ATP-dependent AMP-binding enzyme family.</text>
</comment>
<dbReference type="EMBL" id="JACARF010000064">
    <property type="protein sequence ID" value="NWE79931.1"/>
    <property type="molecule type" value="Genomic_DNA"/>
</dbReference>
<sequence>GDLVCQRADGVIEYRGRIDHQVKLRGLRIELGEIEARLLEQEAVREAAVLAVETAAGLQLVGYVVPTSANLDETARPQWLDAVRAALRQGLPDYMVPTQLLLLDALPVGPNGKLDRKALPAPDTARARAEYLAPQDALACQIAGIWQQLLGLERVGLGDNFFELGGHSLLATQMMMQIRAQANLDVPLKTLFVTETLGDFVQQVRTLQSEIQPLQDELAKSLAALKRLSADELENLIS</sequence>
<dbReference type="SUPFAM" id="SSF47336">
    <property type="entry name" value="ACP-like"/>
    <property type="match status" value="1"/>
</dbReference>
<dbReference type="SUPFAM" id="SSF56801">
    <property type="entry name" value="Acetyl-CoA synthetase-like"/>
    <property type="match status" value="1"/>
</dbReference>
<evidence type="ECO:0000256" key="1">
    <source>
        <dbReference type="ARBA" id="ARBA00001957"/>
    </source>
</evidence>
<dbReference type="GO" id="GO:0047527">
    <property type="term" value="F:2,3-dihydroxybenzoate-serine ligase activity"/>
    <property type="evidence" value="ECO:0007669"/>
    <property type="project" value="TreeGrafter"/>
</dbReference>
<dbReference type="GO" id="GO:0005829">
    <property type="term" value="C:cytosol"/>
    <property type="evidence" value="ECO:0007669"/>
    <property type="project" value="TreeGrafter"/>
</dbReference>
<evidence type="ECO:0000256" key="2">
    <source>
        <dbReference type="ARBA" id="ARBA00006432"/>
    </source>
</evidence>
<dbReference type="InterPro" id="IPR025110">
    <property type="entry name" value="AMP-bd_C"/>
</dbReference>
<dbReference type="GO" id="GO:0043041">
    <property type="term" value="P:amino acid activation for nonribosomal peptide biosynthetic process"/>
    <property type="evidence" value="ECO:0007669"/>
    <property type="project" value="TreeGrafter"/>
</dbReference>
<dbReference type="GO" id="GO:0009239">
    <property type="term" value="P:enterobactin biosynthetic process"/>
    <property type="evidence" value="ECO:0007669"/>
    <property type="project" value="TreeGrafter"/>
</dbReference>
<dbReference type="PROSITE" id="PS50075">
    <property type="entry name" value="CARRIER"/>
    <property type="match status" value="1"/>
</dbReference>
<evidence type="ECO:0000313" key="6">
    <source>
        <dbReference type="EMBL" id="NWE79931.1"/>
    </source>
</evidence>
<evidence type="ECO:0000256" key="3">
    <source>
        <dbReference type="ARBA" id="ARBA00022450"/>
    </source>
</evidence>
<dbReference type="InterPro" id="IPR045851">
    <property type="entry name" value="AMP-bd_C_sf"/>
</dbReference>
<feature type="domain" description="Carrier" evidence="5">
    <location>
        <begin position="133"/>
        <end position="208"/>
    </location>
</feature>
<dbReference type="GO" id="GO:0009366">
    <property type="term" value="C:enterobactin synthetase complex"/>
    <property type="evidence" value="ECO:0007669"/>
    <property type="project" value="TreeGrafter"/>
</dbReference>
<organism evidence="6 7">
    <name type="scientific">Pseudomonas yamanorum</name>
    <dbReference type="NCBI Taxonomy" id="515393"/>
    <lineage>
        <taxon>Bacteria</taxon>
        <taxon>Pseudomonadati</taxon>
        <taxon>Pseudomonadota</taxon>
        <taxon>Gammaproteobacteria</taxon>
        <taxon>Pseudomonadales</taxon>
        <taxon>Pseudomonadaceae</taxon>
        <taxon>Pseudomonas</taxon>
    </lineage>
</organism>
<dbReference type="GO" id="GO:0031177">
    <property type="term" value="F:phosphopantetheine binding"/>
    <property type="evidence" value="ECO:0007669"/>
    <property type="project" value="TreeGrafter"/>
</dbReference>
<evidence type="ECO:0000259" key="5">
    <source>
        <dbReference type="PROSITE" id="PS50075"/>
    </source>
</evidence>
<reference evidence="6 7" key="1">
    <citation type="submission" date="2020-04" db="EMBL/GenBank/DDBJ databases">
        <title>Molecular characterization of pseudomonads from Agaricus bisporus reveal novel blotch 2 pathogens in Western Europe.</title>
        <authorList>
            <person name="Taparia T."/>
            <person name="Krijger M."/>
            <person name="Haynes E."/>
            <person name="Elpinstone J.G."/>
            <person name="Noble R."/>
            <person name="Van Der Wolf J."/>
        </authorList>
    </citation>
    <scope>NUCLEOTIDE SEQUENCE [LARGE SCALE GENOMIC DNA]</scope>
    <source>
        <strain evidence="6 7">IPO3781</strain>
    </source>
</reference>
<dbReference type="Gene3D" id="1.10.1200.10">
    <property type="entry name" value="ACP-like"/>
    <property type="match status" value="1"/>
</dbReference>
<gene>
    <name evidence="6" type="ORF">HX828_30685</name>
</gene>
<keyword evidence="3" id="KW-0596">Phosphopantetheine</keyword>
<evidence type="ECO:0000313" key="7">
    <source>
        <dbReference type="Proteomes" id="UP000537188"/>
    </source>
</evidence>
<comment type="cofactor">
    <cofactor evidence="1">
        <name>pantetheine 4'-phosphate</name>
        <dbReference type="ChEBI" id="CHEBI:47942"/>
    </cofactor>
</comment>
<dbReference type="Proteomes" id="UP000537188">
    <property type="component" value="Unassembled WGS sequence"/>
</dbReference>
<feature type="non-terminal residue" evidence="6">
    <location>
        <position position="1"/>
    </location>
</feature>
<dbReference type="Pfam" id="PF13193">
    <property type="entry name" value="AMP-binding_C"/>
    <property type="match status" value="1"/>
</dbReference>
<accession>A0A7Y8K8G1</accession>
<dbReference type="AlphaFoldDB" id="A0A7Y8K8G1"/>
<name>A0A7Y8K8G1_9PSED</name>
<evidence type="ECO:0000256" key="4">
    <source>
        <dbReference type="ARBA" id="ARBA00022553"/>
    </source>
</evidence>
<dbReference type="InterPro" id="IPR036736">
    <property type="entry name" value="ACP-like_sf"/>
</dbReference>